<accession>A0A8J8TT76</accession>
<evidence type="ECO:0000313" key="3">
    <source>
        <dbReference type="Proteomes" id="UP000766904"/>
    </source>
</evidence>
<keyword evidence="2" id="KW-0418">Kinase</keyword>
<keyword evidence="1" id="KW-0472">Membrane</keyword>
<dbReference type="OrthoDB" id="204680at2157"/>
<keyword evidence="3" id="KW-1185">Reference proteome</keyword>
<name>A0A8J8TT76_9EURY</name>
<dbReference type="GO" id="GO:0016301">
    <property type="term" value="F:kinase activity"/>
    <property type="evidence" value="ECO:0007669"/>
    <property type="project" value="UniProtKB-KW"/>
</dbReference>
<evidence type="ECO:0000313" key="2">
    <source>
        <dbReference type="EMBL" id="TYL39865.1"/>
    </source>
</evidence>
<feature type="transmembrane region" description="Helical" evidence="1">
    <location>
        <begin position="60"/>
        <end position="84"/>
    </location>
</feature>
<reference evidence="2" key="1">
    <citation type="submission" date="2017-11" db="EMBL/GenBank/DDBJ databases">
        <authorList>
            <person name="Kajale S.C."/>
            <person name="Sharma A."/>
        </authorList>
    </citation>
    <scope>NUCLEOTIDE SEQUENCE</scope>
    <source>
        <strain evidence="2">LS1_42</strain>
    </source>
</reference>
<gene>
    <name evidence="2" type="ORF">CV102_06190</name>
</gene>
<organism evidence="2 3">
    <name type="scientific">Natronococcus pandeyae</name>
    <dbReference type="NCBI Taxonomy" id="2055836"/>
    <lineage>
        <taxon>Archaea</taxon>
        <taxon>Methanobacteriati</taxon>
        <taxon>Methanobacteriota</taxon>
        <taxon>Stenosarchaea group</taxon>
        <taxon>Halobacteria</taxon>
        <taxon>Halobacteriales</taxon>
        <taxon>Natrialbaceae</taxon>
        <taxon>Natronococcus</taxon>
    </lineage>
</organism>
<sequence length="156" mass="15877">MASKMRTRTAERTGTPLEPWQAGTVGGIAGAIVFGAMMAVQSPAVLEMGIPAMYGLEGGLVGWIIHVSHGAVLGVVFGVILGAVGKTDPGIVRTAGLGLAYGVVIWAALAVVVMPVWLSVVGFPMAPPLPNVDVGSLVGHAAYGIVLGLAYAFLER</sequence>
<feature type="transmembrane region" description="Helical" evidence="1">
    <location>
        <begin position="96"/>
        <end position="117"/>
    </location>
</feature>
<protein>
    <submittedName>
        <fullName evidence="2">Histidine kinase</fullName>
    </submittedName>
</protein>
<dbReference type="EMBL" id="PHNJ01000002">
    <property type="protein sequence ID" value="TYL39865.1"/>
    <property type="molecule type" value="Genomic_DNA"/>
</dbReference>
<comment type="caution">
    <text evidence="2">The sequence shown here is derived from an EMBL/GenBank/DDBJ whole genome shotgun (WGS) entry which is preliminary data.</text>
</comment>
<dbReference type="RefSeq" id="WP_148857000.1">
    <property type="nucleotide sequence ID" value="NZ_PHNJ01000002.1"/>
</dbReference>
<keyword evidence="1" id="KW-1133">Transmembrane helix</keyword>
<feature type="transmembrane region" description="Helical" evidence="1">
    <location>
        <begin position="20"/>
        <end position="40"/>
    </location>
</feature>
<keyword evidence="1" id="KW-0812">Transmembrane</keyword>
<keyword evidence="2" id="KW-0808">Transferase</keyword>
<dbReference type="Proteomes" id="UP000766904">
    <property type="component" value="Unassembled WGS sequence"/>
</dbReference>
<feature type="transmembrane region" description="Helical" evidence="1">
    <location>
        <begin position="137"/>
        <end position="154"/>
    </location>
</feature>
<evidence type="ECO:0000256" key="1">
    <source>
        <dbReference type="SAM" id="Phobius"/>
    </source>
</evidence>
<proteinExistence type="predicted"/>
<dbReference type="AlphaFoldDB" id="A0A8J8TT76"/>